<feature type="compositionally biased region" description="Polar residues" evidence="1">
    <location>
        <begin position="530"/>
        <end position="548"/>
    </location>
</feature>
<organism evidence="3 4">
    <name type="scientific">Apodospora peruviana</name>
    <dbReference type="NCBI Taxonomy" id="516989"/>
    <lineage>
        <taxon>Eukaryota</taxon>
        <taxon>Fungi</taxon>
        <taxon>Dikarya</taxon>
        <taxon>Ascomycota</taxon>
        <taxon>Pezizomycotina</taxon>
        <taxon>Sordariomycetes</taxon>
        <taxon>Sordariomycetidae</taxon>
        <taxon>Sordariales</taxon>
        <taxon>Lasiosphaeriaceae</taxon>
        <taxon>Apodospora</taxon>
    </lineage>
</organism>
<evidence type="ECO:0000313" key="4">
    <source>
        <dbReference type="Proteomes" id="UP001283341"/>
    </source>
</evidence>
<feature type="compositionally biased region" description="Polar residues" evidence="1">
    <location>
        <begin position="19"/>
        <end position="32"/>
    </location>
</feature>
<feature type="region of interest" description="Disordered" evidence="1">
    <location>
        <begin position="484"/>
        <end position="606"/>
    </location>
</feature>
<evidence type="ECO:0000313" key="3">
    <source>
        <dbReference type="EMBL" id="KAK3318149.1"/>
    </source>
</evidence>
<feature type="compositionally biased region" description="Basic and acidic residues" evidence="1">
    <location>
        <begin position="707"/>
        <end position="716"/>
    </location>
</feature>
<dbReference type="Pfam" id="PF14661">
    <property type="entry name" value="HAUS6_N"/>
    <property type="match status" value="1"/>
</dbReference>
<feature type="region of interest" description="Disordered" evidence="1">
    <location>
        <begin position="1"/>
        <end position="39"/>
    </location>
</feature>
<feature type="compositionally biased region" description="Polar residues" evidence="1">
    <location>
        <begin position="725"/>
        <end position="744"/>
    </location>
</feature>
<feature type="domain" description="HAUS augmin-like complex subunit 6 N-terminal" evidence="2">
    <location>
        <begin position="65"/>
        <end position="301"/>
    </location>
</feature>
<proteinExistence type="predicted"/>
<comment type="caution">
    <text evidence="3">The sequence shown here is derived from an EMBL/GenBank/DDBJ whole genome shotgun (WGS) entry which is preliminary data.</text>
</comment>
<accession>A0AAE0I4K2</accession>
<protein>
    <submittedName>
        <fullName evidence="3">HAUS augmin-like complex subunit 6 N-terminus-domain-containing protein</fullName>
    </submittedName>
</protein>
<feature type="compositionally biased region" description="Acidic residues" evidence="1">
    <location>
        <begin position="683"/>
        <end position="692"/>
    </location>
</feature>
<evidence type="ECO:0000259" key="2">
    <source>
        <dbReference type="Pfam" id="PF14661"/>
    </source>
</evidence>
<feature type="compositionally biased region" description="Low complexity" evidence="1">
    <location>
        <begin position="1"/>
        <end position="18"/>
    </location>
</feature>
<sequence length="804" mass="89816">MSSLHDSSSLSRTRSTRTPINTLKPAQNPSSRAISSSTTSSVSTVAAPSTITTTAPTAASNISLFLTNLRLLDLDLHPNWPDITTLTFTTKDSVAQAAGGQKKRIQCVEWALYHLFALWDHDEARNKLRPFFPPLDQVQSLNLRAALLRCLEQAKKNGVLGRDAVVRKTMLDECRGERLAEVLAVFSSAVLKKLVAEQHLNDPTGTALVQTLALENRGYTGERSELTALILAHRVSLCRALEEKNAARARFSEFSDLLRYKERTIARRREEVELAAKKTGGPDISDDLKLDIWRTVRNNWSGNECWMEALLYGDSHARKDGLLSAPLDRVWRRVQSGRLAELEDKSAGGLLEQLDGRVQSQRQRLEKWHSFRQEMFARTGPPGSAVKESGEARQRQRGIDLGFRAHENLHLGRMSPRKLARTRPGELHGEYQELIDSLEAQLTSISRNDAQVLSFFQRPTPRVGRVQDSTEATSPEPEFISELSDLEDEPHVSSQPPPQPELAFEQPILRRNRTFKERLSPNGGEHEPAPSSQLRRSATIETRHSTLNGRARRANGSPTRSPERRPSPPPPLSPLRSPPRPTKAVASPERIVTTPSPERVAAQVSPTQQLADQILASIEAASPSPVKKPRHTLSLAERTRLSMVARRNSQVALLKDEDEEADSELDRLPIKRMPMPTISQQGQDDEHEDYEDLVARTRRSMAGFETARQKAQLERRRSQRKSRHVQQTGAGAGRNSSYFSTSTVDELDEEEGDLTTAMDSTLVITEELLSGEGQNDYEAVFMSRPKIKTSPVGTPTRTLSLWDE</sequence>
<reference evidence="3" key="1">
    <citation type="journal article" date="2023" name="Mol. Phylogenet. Evol.">
        <title>Genome-scale phylogeny and comparative genomics of the fungal order Sordariales.</title>
        <authorList>
            <person name="Hensen N."/>
            <person name="Bonometti L."/>
            <person name="Westerberg I."/>
            <person name="Brannstrom I.O."/>
            <person name="Guillou S."/>
            <person name="Cros-Aarteil S."/>
            <person name="Calhoun S."/>
            <person name="Haridas S."/>
            <person name="Kuo A."/>
            <person name="Mondo S."/>
            <person name="Pangilinan J."/>
            <person name="Riley R."/>
            <person name="LaButti K."/>
            <person name="Andreopoulos B."/>
            <person name="Lipzen A."/>
            <person name="Chen C."/>
            <person name="Yan M."/>
            <person name="Daum C."/>
            <person name="Ng V."/>
            <person name="Clum A."/>
            <person name="Steindorff A."/>
            <person name="Ohm R.A."/>
            <person name="Martin F."/>
            <person name="Silar P."/>
            <person name="Natvig D.O."/>
            <person name="Lalanne C."/>
            <person name="Gautier V."/>
            <person name="Ament-Velasquez S.L."/>
            <person name="Kruys A."/>
            <person name="Hutchinson M.I."/>
            <person name="Powell A.J."/>
            <person name="Barry K."/>
            <person name="Miller A.N."/>
            <person name="Grigoriev I.V."/>
            <person name="Debuchy R."/>
            <person name="Gladieux P."/>
            <person name="Hiltunen Thoren M."/>
            <person name="Johannesson H."/>
        </authorList>
    </citation>
    <scope>NUCLEOTIDE SEQUENCE</scope>
    <source>
        <strain evidence="3">CBS 118394</strain>
    </source>
</reference>
<feature type="compositionally biased region" description="Pro residues" evidence="1">
    <location>
        <begin position="567"/>
        <end position="581"/>
    </location>
</feature>
<dbReference type="Proteomes" id="UP001283341">
    <property type="component" value="Unassembled WGS sequence"/>
</dbReference>
<dbReference type="AlphaFoldDB" id="A0AAE0I4K2"/>
<dbReference type="EMBL" id="JAUEDM010000004">
    <property type="protein sequence ID" value="KAK3318149.1"/>
    <property type="molecule type" value="Genomic_DNA"/>
</dbReference>
<gene>
    <name evidence="3" type="ORF">B0H66DRAFT_516281</name>
</gene>
<feature type="region of interest" description="Disordered" evidence="1">
    <location>
        <begin position="653"/>
        <end position="758"/>
    </location>
</feature>
<evidence type="ECO:0000256" key="1">
    <source>
        <dbReference type="SAM" id="MobiDB-lite"/>
    </source>
</evidence>
<name>A0AAE0I4K2_9PEZI</name>
<dbReference type="InterPro" id="IPR028163">
    <property type="entry name" value="HAUS_6_N"/>
</dbReference>
<reference evidence="3" key="2">
    <citation type="submission" date="2023-06" db="EMBL/GenBank/DDBJ databases">
        <authorList>
            <consortium name="Lawrence Berkeley National Laboratory"/>
            <person name="Haridas S."/>
            <person name="Hensen N."/>
            <person name="Bonometti L."/>
            <person name="Westerberg I."/>
            <person name="Brannstrom I.O."/>
            <person name="Guillou S."/>
            <person name="Cros-Aarteil S."/>
            <person name="Calhoun S."/>
            <person name="Kuo A."/>
            <person name="Mondo S."/>
            <person name="Pangilinan J."/>
            <person name="Riley R."/>
            <person name="Labutti K."/>
            <person name="Andreopoulos B."/>
            <person name="Lipzen A."/>
            <person name="Chen C."/>
            <person name="Yanf M."/>
            <person name="Daum C."/>
            <person name="Ng V."/>
            <person name="Clum A."/>
            <person name="Steindorff A."/>
            <person name="Ohm R."/>
            <person name="Martin F."/>
            <person name="Silar P."/>
            <person name="Natvig D."/>
            <person name="Lalanne C."/>
            <person name="Gautier V."/>
            <person name="Ament-Velasquez S.L."/>
            <person name="Kruys A."/>
            <person name="Hutchinson M.I."/>
            <person name="Powell A.J."/>
            <person name="Barry K."/>
            <person name="Miller A.N."/>
            <person name="Grigoriev I.V."/>
            <person name="Debuchy R."/>
            <person name="Gladieux P."/>
            <person name="Thoren M.H."/>
            <person name="Johannesson H."/>
        </authorList>
    </citation>
    <scope>NUCLEOTIDE SEQUENCE</scope>
    <source>
        <strain evidence="3">CBS 118394</strain>
    </source>
</reference>
<feature type="compositionally biased region" description="Basic and acidic residues" evidence="1">
    <location>
        <begin position="514"/>
        <end position="528"/>
    </location>
</feature>
<keyword evidence="4" id="KW-1185">Reference proteome</keyword>